<dbReference type="Pfam" id="PF13578">
    <property type="entry name" value="Methyltransf_24"/>
    <property type="match status" value="1"/>
</dbReference>
<dbReference type="GO" id="GO:0005886">
    <property type="term" value="C:plasma membrane"/>
    <property type="evidence" value="ECO:0007669"/>
    <property type="project" value="TreeGrafter"/>
</dbReference>
<protein>
    <submittedName>
        <fullName evidence="3">Class I SAM-dependent methyltransferase</fullName>
    </submittedName>
</protein>
<evidence type="ECO:0000313" key="4">
    <source>
        <dbReference type="Proteomes" id="UP000428330"/>
    </source>
</evidence>
<proteinExistence type="predicted"/>
<dbReference type="PANTHER" id="PTHR40048">
    <property type="entry name" value="RHAMNOSYL O-METHYLTRANSFERASE"/>
    <property type="match status" value="1"/>
</dbReference>
<dbReference type="InterPro" id="IPR029063">
    <property type="entry name" value="SAM-dependent_MTases_sf"/>
</dbReference>
<dbReference type="GO" id="GO:0008168">
    <property type="term" value="F:methyltransferase activity"/>
    <property type="evidence" value="ECO:0007669"/>
    <property type="project" value="UniProtKB-KW"/>
</dbReference>
<evidence type="ECO:0000313" key="3">
    <source>
        <dbReference type="EMBL" id="QGX98350.1"/>
    </source>
</evidence>
<dbReference type="Gene3D" id="3.40.50.150">
    <property type="entry name" value="Vaccinia Virus protein VP39"/>
    <property type="match status" value="1"/>
</dbReference>
<dbReference type="SUPFAM" id="SSF53335">
    <property type="entry name" value="S-adenosyl-L-methionine-dependent methyltransferases"/>
    <property type="match status" value="1"/>
</dbReference>
<dbReference type="EMBL" id="CP034348">
    <property type="protein sequence ID" value="QGX98350.1"/>
    <property type="molecule type" value="Genomic_DNA"/>
</dbReference>
<accession>A0A6I6IML2</accession>
<keyword evidence="1 3" id="KW-0489">Methyltransferase</keyword>
<sequence length="259" mass="29181">MLDRLKKQIRIWERDGKYSWITQAATFAWVQARNLYDRIHIGQLRGVLKRNAFPTEPSVAVQMVCEGRIGRGARPMQVRQELDALIRLIDERKPRKLIEIGTARGGTLLLLCRFAAPDAQIVSIDLPYARNGGGYPRWKGKFYQSFTHPDQKLTLLRANSHDPETFRIVRDILGGDMADFLLIDADHSFEGVRTDFHTYIPLVAAGGLIALHDILPNTEDPSINVSEFWAQLEADSTHQTDTIVHDAAQGHSGIGLVYV</sequence>
<dbReference type="AlphaFoldDB" id="A0A6I6IML2"/>
<keyword evidence="2 3" id="KW-0808">Transferase</keyword>
<evidence type="ECO:0000256" key="1">
    <source>
        <dbReference type="ARBA" id="ARBA00022603"/>
    </source>
</evidence>
<name>A0A6I6IML2_9RHOB</name>
<dbReference type="KEGG" id="rom:EI983_08675"/>
<evidence type="ECO:0000256" key="2">
    <source>
        <dbReference type="ARBA" id="ARBA00022679"/>
    </source>
</evidence>
<reference evidence="4" key="1">
    <citation type="submission" date="2018-12" db="EMBL/GenBank/DDBJ databases">
        <title>Complete genome sequence of Roseovarius sp. MME-070.</title>
        <authorList>
            <person name="Nam Y.-D."/>
            <person name="Kang J."/>
            <person name="Chung W.-H."/>
            <person name="Park Y.S."/>
        </authorList>
    </citation>
    <scope>NUCLEOTIDE SEQUENCE [LARGE SCALE GENOMIC DNA]</scope>
    <source>
        <strain evidence="4">MME-070</strain>
    </source>
</reference>
<keyword evidence="4" id="KW-1185">Reference proteome</keyword>
<dbReference type="RefSeq" id="WP_157706982.1">
    <property type="nucleotide sequence ID" value="NZ_CP034348.1"/>
</dbReference>
<dbReference type="Proteomes" id="UP000428330">
    <property type="component" value="Chromosome"/>
</dbReference>
<dbReference type="PANTHER" id="PTHR40048:SF1">
    <property type="entry name" value="RHAMNOSYL O-METHYLTRANSFERASE"/>
    <property type="match status" value="1"/>
</dbReference>
<gene>
    <name evidence="3" type="ORF">EI983_08675</name>
</gene>
<dbReference type="GO" id="GO:0032259">
    <property type="term" value="P:methylation"/>
    <property type="evidence" value="ECO:0007669"/>
    <property type="project" value="UniProtKB-KW"/>
</dbReference>
<organism evidence="3 4">
    <name type="scientific">Roseovarius faecimaris</name>
    <dbReference type="NCBI Taxonomy" id="2494550"/>
    <lineage>
        <taxon>Bacteria</taxon>
        <taxon>Pseudomonadati</taxon>
        <taxon>Pseudomonadota</taxon>
        <taxon>Alphaproteobacteria</taxon>
        <taxon>Rhodobacterales</taxon>
        <taxon>Roseobacteraceae</taxon>
        <taxon>Roseovarius</taxon>
    </lineage>
</organism>
<dbReference type="OrthoDB" id="5764702at2"/>